<keyword evidence="4" id="KW-1134">Transmembrane beta strand</keyword>
<keyword evidence="7" id="KW-0998">Cell outer membrane</keyword>
<comment type="subcellular location">
    <subcellularLocation>
        <location evidence="1">Cell outer membrane</location>
    </subcellularLocation>
</comment>
<dbReference type="Gene3D" id="1.20.1600.10">
    <property type="entry name" value="Outer membrane efflux proteins (OEP)"/>
    <property type="match status" value="1"/>
</dbReference>
<dbReference type="KEGG" id="paco:AACT_0863"/>
<dbReference type="GO" id="GO:1990281">
    <property type="term" value="C:efflux pump complex"/>
    <property type="evidence" value="ECO:0007669"/>
    <property type="project" value="TreeGrafter"/>
</dbReference>
<dbReference type="GO" id="GO:0009279">
    <property type="term" value="C:cell outer membrane"/>
    <property type="evidence" value="ECO:0007669"/>
    <property type="project" value="UniProtKB-SubCell"/>
</dbReference>
<dbReference type="InterPro" id="IPR003423">
    <property type="entry name" value="OMP_efflux"/>
</dbReference>
<comment type="similarity">
    <text evidence="2">Belongs to the outer membrane factor (OMF) (TC 1.B.17) family.</text>
</comment>
<proteinExistence type="inferred from homology"/>
<evidence type="ECO:0000256" key="7">
    <source>
        <dbReference type="ARBA" id="ARBA00023237"/>
    </source>
</evidence>
<evidence type="ECO:0000256" key="3">
    <source>
        <dbReference type="ARBA" id="ARBA00022448"/>
    </source>
</evidence>
<feature type="coiled-coil region" evidence="8">
    <location>
        <begin position="99"/>
        <end position="158"/>
    </location>
</feature>
<protein>
    <submittedName>
        <fullName evidence="9">RND family efflux system, outer membrane channel protein, TolC family</fullName>
    </submittedName>
</protein>
<keyword evidence="8" id="KW-0175">Coiled coil</keyword>
<sequence>MLKSISILLIVPFALFGENLTQLIELSKNNKMIDSSKITIESTKDSYESVKNSYMPKFSVGAGYSNDSYEEYSYPENSVSVNGSVAYTLYDGGKKGNTYDSYESSIKSGSESLEDLKNQIAIQVTNYYYNYLSFVAQKEVKLQEIEQLEAQYSRLKKFLDAGTVTDDEVQKIISNIQISKVALHEIELNIETINHNLEYVVGQSVNIQSGSTITEYDSKENKLRADLKAIEYQLAALKSTANATKSGKLPKVTLNNTYTHNELEYNDSSYATDDYNRNVASINLSWDIFDFDTTNKAYEAAFKKYLALKSEFEYEKNKADVDLKLANRAYEIGKLKIESAQAGLNAANSAYKTIKAKYEAGLIDNVSYLAALTDKYSAQSALKVAINDLELKKANIIYYSGEKLEEFVK</sequence>
<evidence type="ECO:0000256" key="4">
    <source>
        <dbReference type="ARBA" id="ARBA00022452"/>
    </source>
</evidence>
<dbReference type="Pfam" id="PF02321">
    <property type="entry name" value="OEP"/>
    <property type="match status" value="2"/>
</dbReference>
<dbReference type="GO" id="GO:0015562">
    <property type="term" value="F:efflux transmembrane transporter activity"/>
    <property type="evidence" value="ECO:0007669"/>
    <property type="project" value="InterPro"/>
</dbReference>
<dbReference type="GO" id="GO:0015288">
    <property type="term" value="F:porin activity"/>
    <property type="evidence" value="ECO:0007669"/>
    <property type="project" value="TreeGrafter"/>
</dbReference>
<keyword evidence="10" id="KW-1185">Reference proteome</keyword>
<keyword evidence="5" id="KW-0812">Transmembrane</keyword>
<evidence type="ECO:0000256" key="6">
    <source>
        <dbReference type="ARBA" id="ARBA00023136"/>
    </source>
</evidence>
<gene>
    <name evidence="9" type="ORF">AACT_0863</name>
</gene>
<dbReference type="Proteomes" id="UP000503483">
    <property type="component" value="Chromosome"/>
</dbReference>
<name>A0A6M8EU77_9BACT</name>
<dbReference type="PANTHER" id="PTHR30026:SF20">
    <property type="entry name" value="OUTER MEMBRANE PROTEIN TOLC"/>
    <property type="match status" value="1"/>
</dbReference>
<evidence type="ECO:0000313" key="9">
    <source>
        <dbReference type="EMBL" id="QKE28057.1"/>
    </source>
</evidence>
<dbReference type="AlphaFoldDB" id="A0A6M8EU77"/>
<evidence type="ECO:0000256" key="8">
    <source>
        <dbReference type="SAM" id="Coils"/>
    </source>
</evidence>
<accession>A0A6M8EU77</accession>
<dbReference type="RefSeq" id="WP_172125306.1">
    <property type="nucleotide sequence ID" value="NZ_CP042652.1"/>
</dbReference>
<dbReference type="PANTHER" id="PTHR30026">
    <property type="entry name" value="OUTER MEMBRANE PROTEIN TOLC"/>
    <property type="match status" value="1"/>
</dbReference>
<evidence type="ECO:0000256" key="1">
    <source>
        <dbReference type="ARBA" id="ARBA00004442"/>
    </source>
</evidence>
<dbReference type="SUPFAM" id="SSF56954">
    <property type="entry name" value="Outer membrane efflux proteins (OEP)"/>
    <property type="match status" value="1"/>
</dbReference>
<keyword evidence="6" id="KW-0472">Membrane</keyword>
<evidence type="ECO:0000256" key="5">
    <source>
        <dbReference type="ARBA" id="ARBA00022692"/>
    </source>
</evidence>
<evidence type="ECO:0000313" key="10">
    <source>
        <dbReference type="Proteomes" id="UP000503483"/>
    </source>
</evidence>
<reference evidence="9 10" key="1">
    <citation type="submission" date="2019-08" db="EMBL/GenBank/DDBJ databases">
        <title>Complete genome sequence of Arcobacter acticola.</title>
        <authorList>
            <person name="Miller W."/>
        </authorList>
    </citation>
    <scope>NUCLEOTIDE SEQUENCE [LARGE SCALE GENOMIC DNA]</scope>
    <source>
        <strain evidence="9 10">KCTC 52212</strain>
    </source>
</reference>
<evidence type="ECO:0000256" key="2">
    <source>
        <dbReference type="ARBA" id="ARBA00007613"/>
    </source>
</evidence>
<dbReference type="EMBL" id="CP042652">
    <property type="protein sequence ID" value="QKE28057.1"/>
    <property type="molecule type" value="Genomic_DNA"/>
</dbReference>
<dbReference type="InterPro" id="IPR051906">
    <property type="entry name" value="TolC-like"/>
</dbReference>
<organism evidence="9 10">
    <name type="scientific">Arcobacter acticola</name>
    <dbReference type="NCBI Taxonomy" id="1849015"/>
    <lineage>
        <taxon>Bacteria</taxon>
        <taxon>Pseudomonadati</taxon>
        <taxon>Campylobacterota</taxon>
        <taxon>Epsilonproteobacteria</taxon>
        <taxon>Campylobacterales</taxon>
        <taxon>Arcobacteraceae</taxon>
        <taxon>Arcobacter</taxon>
    </lineage>
</organism>
<keyword evidence="3" id="KW-0813">Transport</keyword>